<dbReference type="Proteomes" id="UP000887580">
    <property type="component" value="Unplaced"/>
</dbReference>
<proteinExistence type="predicted"/>
<protein>
    <submittedName>
        <fullName evidence="2">Uncharacterized protein</fullName>
    </submittedName>
</protein>
<name>A0AC35GFK1_9BILA</name>
<evidence type="ECO:0000313" key="2">
    <source>
        <dbReference type="WBParaSite" id="PS1159_v2.g460.t1"/>
    </source>
</evidence>
<accession>A0AC35GFK1</accession>
<sequence length="230" mass="27573">MHFKKARDLPCVMKGNWEGVMINKYDKNLKPLFHDDIIESNKLILKSSAEWEIIVYMISSDYFDSRDEFDTLIIKKEDRNECNDEELLKLKTIEVKEAFKDLMTKIKVNMDYFLCGENKNEYDQYIGSEYDYDYYQRIWNEKKRMKTEMNWKELEESEQYSQYNIQIKKIKSILFYKLMVELFSENSESNEGESRYFLKDFKVLSYYGCNEICASACSGENYLGFVYGSS</sequence>
<dbReference type="WBParaSite" id="PS1159_v2.g460.t1">
    <property type="protein sequence ID" value="PS1159_v2.g460.t1"/>
    <property type="gene ID" value="PS1159_v2.g460"/>
</dbReference>
<evidence type="ECO:0000313" key="1">
    <source>
        <dbReference type="Proteomes" id="UP000887580"/>
    </source>
</evidence>
<organism evidence="1 2">
    <name type="scientific">Panagrolaimus sp. PS1159</name>
    <dbReference type="NCBI Taxonomy" id="55785"/>
    <lineage>
        <taxon>Eukaryota</taxon>
        <taxon>Metazoa</taxon>
        <taxon>Ecdysozoa</taxon>
        <taxon>Nematoda</taxon>
        <taxon>Chromadorea</taxon>
        <taxon>Rhabditida</taxon>
        <taxon>Tylenchina</taxon>
        <taxon>Panagrolaimomorpha</taxon>
        <taxon>Panagrolaimoidea</taxon>
        <taxon>Panagrolaimidae</taxon>
        <taxon>Panagrolaimus</taxon>
    </lineage>
</organism>
<reference evidence="2" key="1">
    <citation type="submission" date="2022-11" db="UniProtKB">
        <authorList>
            <consortium name="WormBaseParasite"/>
        </authorList>
    </citation>
    <scope>IDENTIFICATION</scope>
</reference>